<keyword evidence="3" id="KW-0106">Calcium</keyword>
<dbReference type="GO" id="GO:0005829">
    <property type="term" value="C:cytosol"/>
    <property type="evidence" value="ECO:0007669"/>
    <property type="project" value="TreeGrafter"/>
</dbReference>
<dbReference type="PANTHER" id="PTHR12143:SF39">
    <property type="entry name" value="SECRETED PROTEIN"/>
    <property type="match status" value="1"/>
</dbReference>
<comment type="cofactor">
    <cofactor evidence="1">
        <name>Ca(2+)</name>
        <dbReference type="ChEBI" id="CHEBI:29108"/>
    </cofactor>
</comment>
<keyword evidence="7" id="KW-1185">Reference proteome</keyword>
<comment type="caution">
    <text evidence="6">The sequence shown here is derived from an EMBL/GenBank/DDBJ whole genome shotgun (WGS) entry which is preliminary data.</text>
</comment>
<organism evidence="6 7">
    <name type="scientific">Flavobacterium weaverense</name>
    <dbReference type="NCBI Taxonomy" id="271156"/>
    <lineage>
        <taxon>Bacteria</taxon>
        <taxon>Pseudomonadati</taxon>
        <taxon>Bacteroidota</taxon>
        <taxon>Flavobacteriia</taxon>
        <taxon>Flavobacteriales</taxon>
        <taxon>Flavobacteriaceae</taxon>
        <taxon>Flavobacterium</taxon>
    </lineage>
</organism>
<comment type="subunit">
    <text evidence="2">Monomer.</text>
</comment>
<evidence type="ECO:0000313" key="6">
    <source>
        <dbReference type="EMBL" id="RMA75739.1"/>
    </source>
</evidence>
<dbReference type="GO" id="GO:0006516">
    <property type="term" value="P:glycoprotein catabolic process"/>
    <property type="evidence" value="ECO:0007669"/>
    <property type="project" value="TreeGrafter"/>
</dbReference>
<accession>A0A3L9ZX16</accession>
<dbReference type="Proteomes" id="UP000280368">
    <property type="component" value="Unassembled WGS sequence"/>
</dbReference>
<dbReference type="InterPro" id="IPR014718">
    <property type="entry name" value="GH-type_carb-bd"/>
</dbReference>
<dbReference type="Pfam" id="PF07971">
    <property type="entry name" value="Glyco_hydro_92"/>
    <property type="match status" value="1"/>
</dbReference>
<dbReference type="InterPro" id="IPR050883">
    <property type="entry name" value="PNGase"/>
</dbReference>
<evidence type="ECO:0000256" key="3">
    <source>
        <dbReference type="ARBA" id="ARBA00022837"/>
    </source>
</evidence>
<protein>
    <submittedName>
        <fullName evidence="6">Putative alpha-1,2-mannosidase</fullName>
    </submittedName>
</protein>
<dbReference type="RefSeq" id="WP_121925139.1">
    <property type="nucleotide sequence ID" value="NZ_CBCSGA010000008.1"/>
</dbReference>
<dbReference type="GO" id="GO:0000224">
    <property type="term" value="F:peptide-N4-(N-acetyl-beta-glucosaminyl)asparagine amidase activity"/>
    <property type="evidence" value="ECO:0007669"/>
    <property type="project" value="TreeGrafter"/>
</dbReference>
<evidence type="ECO:0000259" key="4">
    <source>
        <dbReference type="Pfam" id="PF07971"/>
    </source>
</evidence>
<dbReference type="Gene3D" id="2.70.98.10">
    <property type="match status" value="1"/>
</dbReference>
<dbReference type="FunFam" id="3.30.2080.10:FF:000001">
    <property type="entry name" value="Alpha-1,2-mannosidase subfamily"/>
    <property type="match status" value="1"/>
</dbReference>
<dbReference type="GO" id="GO:0030246">
    <property type="term" value="F:carbohydrate binding"/>
    <property type="evidence" value="ECO:0007669"/>
    <property type="project" value="InterPro"/>
</dbReference>
<dbReference type="GO" id="GO:0005975">
    <property type="term" value="P:carbohydrate metabolic process"/>
    <property type="evidence" value="ECO:0007669"/>
    <property type="project" value="InterPro"/>
</dbReference>
<feature type="domain" description="Glycosyl hydrolase family 92" evidence="4">
    <location>
        <begin position="292"/>
        <end position="756"/>
    </location>
</feature>
<dbReference type="InterPro" id="IPR012939">
    <property type="entry name" value="Glyco_hydro_92"/>
</dbReference>
<name>A0A3L9ZX16_9FLAO</name>
<reference evidence="6 7" key="1">
    <citation type="submission" date="2018-10" db="EMBL/GenBank/DDBJ databases">
        <title>Genomic Encyclopedia of Archaeal and Bacterial Type Strains, Phase II (KMG-II): from individual species to whole genera.</title>
        <authorList>
            <person name="Goeker M."/>
        </authorList>
    </citation>
    <scope>NUCLEOTIDE SEQUENCE [LARGE SCALE GENOMIC DNA]</scope>
    <source>
        <strain evidence="6 7">DSM 19727</strain>
    </source>
</reference>
<dbReference type="Gene3D" id="3.30.2080.10">
    <property type="entry name" value="GH92 mannosidase domain"/>
    <property type="match status" value="1"/>
</dbReference>
<dbReference type="Pfam" id="PF17678">
    <property type="entry name" value="Glyco_hydro_92N"/>
    <property type="match status" value="1"/>
</dbReference>
<sequence>MKRIVSIITCLISIVVFAQKKNLVQYVKPIIGTQRMGHVYPGATSPFGMVQLSPDTDTIPYAVKGKYNPDVYKYCAGYQYDDKTIVGFSHTHFSGTGHSDLGDFQVMPTVGKLQLNPGTADKPLSGFRSSFSHKNEVAEAGYYKVKLDDDNILAELTATTRVGMHQYTFPKTNDAHIILDLMAGIYNYEDKNVWTFVRVVNDTLVTGYKQNNGWGRTRTVYFAMSFSKPFKGYGQKNFDTKQIYRGFWRKFNQEQNFPEIAGKKIRMYFDFDTEENEKVKIKFALSPVSQKNAIENMQNEIPHWDFEKVKLQTQENWNNELNKIVIDASNDNKINFYTAMYHAFISPTTYMDTNGEYKGLDQEVHKAAGFTNYTTFSLWDTYRALHPLFNLVQTNRNSDMVQSMIEHYNQSTLKMLPIWSHYANDNWCMSGYHSVSVIADAIIKGSYKGDANKALDACVATARKRSYENIGDYIDKGYIAAEKTDISVSNTLEYSYDDWTIAQLAKKLNRQDIYNEFIKRADHWKNNYDASVGFMRPKLADGTFKKEFDELSTHGQGFIEGNSWNYSFFVPHNPTALIDTMGGKSIFTKKLDNLFTMHLPDSFFAETEDITRDGIIGGYVHGNEPAHHVAYLYNWTNQPWKTQAQVRNIMKMQYKPTPDGLGGNDDCGQMSAWYIFSSMGFYPVAPGSSEYSIGSPLVNNAKINLENGKTFEIVVKNQSDKNVFVKSITLNGKSVNNHSIDHSEIVKGGKMIFTMSNKHN</sequence>
<dbReference type="PANTHER" id="PTHR12143">
    <property type="entry name" value="PEPTIDE N-GLYCANASE PNGASE -RELATED"/>
    <property type="match status" value="1"/>
</dbReference>
<dbReference type="OrthoDB" id="9804511at2"/>
<feature type="domain" description="Glycosyl hydrolase family 92 N-terminal" evidence="5">
    <location>
        <begin position="26"/>
        <end position="286"/>
    </location>
</feature>
<gene>
    <name evidence="6" type="ORF">BC961_1432</name>
</gene>
<evidence type="ECO:0000313" key="7">
    <source>
        <dbReference type="Proteomes" id="UP000280368"/>
    </source>
</evidence>
<evidence type="ECO:0000256" key="1">
    <source>
        <dbReference type="ARBA" id="ARBA00001913"/>
    </source>
</evidence>
<dbReference type="NCBIfam" id="TIGR01180">
    <property type="entry name" value="aman2_put"/>
    <property type="match status" value="1"/>
</dbReference>
<dbReference type="Gene3D" id="1.20.1050.60">
    <property type="entry name" value="alpha-1,2-mannosidase"/>
    <property type="match status" value="1"/>
</dbReference>
<dbReference type="InterPro" id="IPR005887">
    <property type="entry name" value="GH92_a_mannosidase_put"/>
</dbReference>
<dbReference type="InterPro" id="IPR008928">
    <property type="entry name" value="6-hairpin_glycosidase_sf"/>
</dbReference>
<proteinExistence type="predicted"/>
<dbReference type="FunFam" id="1.20.1050.60:FF:000001">
    <property type="entry name" value="Putative alpha-1,2-mannosidase"/>
    <property type="match status" value="1"/>
</dbReference>
<dbReference type="Gene3D" id="1.20.1610.10">
    <property type="entry name" value="alpha-1,2-mannosidases domains"/>
    <property type="match status" value="1"/>
</dbReference>
<dbReference type="SUPFAM" id="SSF48208">
    <property type="entry name" value="Six-hairpin glycosidases"/>
    <property type="match status" value="1"/>
</dbReference>
<evidence type="ECO:0000259" key="5">
    <source>
        <dbReference type="Pfam" id="PF17678"/>
    </source>
</evidence>
<dbReference type="EMBL" id="REFH01000009">
    <property type="protein sequence ID" value="RMA75739.1"/>
    <property type="molecule type" value="Genomic_DNA"/>
</dbReference>
<evidence type="ECO:0000256" key="2">
    <source>
        <dbReference type="ARBA" id="ARBA00011245"/>
    </source>
</evidence>
<dbReference type="AlphaFoldDB" id="A0A3L9ZX16"/>
<dbReference type="InterPro" id="IPR041371">
    <property type="entry name" value="GH92_N"/>
</dbReference>